<reference evidence="7" key="1">
    <citation type="submission" date="2021-04" db="EMBL/GenBank/DDBJ databases">
        <title>Pseudonocardia sp. nov., isolated from sandy soil of mangrove forest.</title>
        <authorList>
            <person name="Zan Z."/>
            <person name="Huang R."/>
            <person name="Liu W."/>
        </authorList>
    </citation>
    <scope>NUCLEOTIDE SEQUENCE</scope>
    <source>
        <strain evidence="7">S2-4</strain>
    </source>
</reference>
<dbReference type="InterPro" id="IPR011006">
    <property type="entry name" value="CheY-like_superfamily"/>
</dbReference>
<feature type="domain" description="Response regulatory" evidence="6">
    <location>
        <begin position="12"/>
        <end position="126"/>
    </location>
</feature>
<evidence type="ECO:0000259" key="5">
    <source>
        <dbReference type="PROSITE" id="PS50043"/>
    </source>
</evidence>
<dbReference type="PANTHER" id="PTHR43214">
    <property type="entry name" value="TWO-COMPONENT RESPONSE REGULATOR"/>
    <property type="match status" value="1"/>
</dbReference>
<keyword evidence="3" id="KW-0804">Transcription</keyword>
<dbReference type="PROSITE" id="PS50110">
    <property type="entry name" value="RESPONSE_REGULATORY"/>
    <property type="match status" value="1"/>
</dbReference>
<accession>A0ABT1AAE5</accession>
<keyword evidence="2" id="KW-0238">DNA-binding</keyword>
<feature type="modified residue" description="4-aspartylphosphate" evidence="4">
    <location>
        <position position="63"/>
    </location>
</feature>
<gene>
    <name evidence="7" type="ORF">KDL28_33535</name>
</gene>
<dbReference type="Pfam" id="PF00072">
    <property type="entry name" value="Response_reg"/>
    <property type="match status" value="1"/>
</dbReference>
<keyword evidence="8" id="KW-1185">Reference proteome</keyword>
<comment type="caution">
    <text evidence="7">The sequence shown here is derived from an EMBL/GenBank/DDBJ whole genome shotgun (WGS) entry which is preliminary data.</text>
</comment>
<dbReference type="PROSITE" id="PS50043">
    <property type="entry name" value="HTH_LUXR_2"/>
    <property type="match status" value="1"/>
</dbReference>
<evidence type="ECO:0000256" key="3">
    <source>
        <dbReference type="ARBA" id="ARBA00023163"/>
    </source>
</evidence>
<dbReference type="EMBL" id="JAGSOV010000074">
    <property type="protein sequence ID" value="MCO1659992.1"/>
    <property type="molecule type" value="Genomic_DNA"/>
</dbReference>
<dbReference type="PANTHER" id="PTHR43214:SF41">
    <property type="entry name" value="NITRATE_NITRITE RESPONSE REGULATOR PROTEIN NARP"/>
    <property type="match status" value="1"/>
</dbReference>
<evidence type="ECO:0000256" key="4">
    <source>
        <dbReference type="PROSITE-ProRule" id="PRU00169"/>
    </source>
</evidence>
<dbReference type="InterPro" id="IPR036388">
    <property type="entry name" value="WH-like_DNA-bd_sf"/>
</dbReference>
<dbReference type="Proteomes" id="UP001165283">
    <property type="component" value="Unassembled WGS sequence"/>
</dbReference>
<evidence type="ECO:0000256" key="2">
    <source>
        <dbReference type="ARBA" id="ARBA00023125"/>
    </source>
</evidence>
<proteinExistence type="predicted"/>
<dbReference type="RefSeq" id="WP_252445185.1">
    <property type="nucleotide sequence ID" value="NZ_JAGSOV010000074.1"/>
</dbReference>
<evidence type="ECO:0000259" key="6">
    <source>
        <dbReference type="PROSITE" id="PS50110"/>
    </source>
</evidence>
<dbReference type="SUPFAM" id="SSF52172">
    <property type="entry name" value="CheY-like"/>
    <property type="match status" value="1"/>
</dbReference>
<keyword evidence="1" id="KW-0805">Transcription regulation</keyword>
<protein>
    <submittedName>
        <fullName evidence="7">Response regulator transcription factor</fullName>
    </submittedName>
</protein>
<dbReference type="Gene3D" id="1.10.10.10">
    <property type="entry name" value="Winged helix-like DNA-binding domain superfamily/Winged helix DNA-binding domain"/>
    <property type="match status" value="1"/>
</dbReference>
<dbReference type="InterPro" id="IPR000792">
    <property type="entry name" value="Tscrpt_reg_LuxR_C"/>
</dbReference>
<evidence type="ECO:0000256" key="1">
    <source>
        <dbReference type="ARBA" id="ARBA00023015"/>
    </source>
</evidence>
<keyword evidence="4" id="KW-0597">Phosphoprotein</keyword>
<name>A0ABT1AAE5_9PSEU</name>
<sequence>MADPLAGPRGPTVVIVDDHPAIVDGVRGWCAAADPPIEVVDSGNRPAVAFAGAGAGADVVVFDLLYGNQPDFSSLRRLVEAGRRVVVYSQEDSADTVLRCVELGVATYLTKFEGDEHLVPAIHAVAAGGTYTGPVLSGVLAGDRRPGRPVLSEREREVLIAWFECESKQLVARKLHISVKTVDTHIERVRMKYADTGRPATSKSALMIRALQDGIVDLEDFDDRGDGRGER</sequence>
<evidence type="ECO:0000313" key="8">
    <source>
        <dbReference type="Proteomes" id="UP001165283"/>
    </source>
</evidence>
<dbReference type="InterPro" id="IPR016032">
    <property type="entry name" value="Sig_transdc_resp-reg_C-effctor"/>
</dbReference>
<dbReference type="Pfam" id="PF00196">
    <property type="entry name" value="GerE"/>
    <property type="match status" value="1"/>
</dbReference>
<organism evidence="7 8">
    <name type="scientific">Pseudonocardia humida</name>
    <dbReference type="NCBI Taxonomy" id="2800819"/>
    <lineage>
        <taxon>Bacteria</taxon>
        <taxon>Bacillati</taxon>
        <taxon>Actinomycetota</taxon>
        <taxon>Actinomycetes</taxon>
        <taxon>Pseudonocardiales</taxon>
        <taxon>Pseudonocardiaceae</taxon>
        <taxon>Pseudonocardia</taxon>
    </lineage>
</organism>
<evidence type="ECO:0000313" key="7">
    <source>
        <dbReference type="EMBL" id="MCO1659992.1"/>
    </source>
</evidence>
<dbReference type="InterPro" id="IPR001789">
    <property type="entry name" value="Sig_transdc_resp-reg_receiver"/>
</dbReference>
<dbReference type="SMART" id="SM00448">
    <property type="entry name" value="REC"/>
    <property type="match status" value="1"/>
</dbReference>
<dbReference type="SUPFAM" id="SSF46894">
    <property type="entry name" value="C-terminal effector domain of the bipartite response regulators"/>
    <property type="match status" value="1"/>
</dbReference>
<feature type="domain" description="HTH luxR-type" evidence="5">
    <location>
        <begin position="144"/>
        <end position="209"/>
    </location>
</feature>
<dbReference type="SMART" id="SM00421">
    <property type="entry name" value="HTH_LUXR"/>
    <property type="match status" value="1"/>
</dbReference>
<dbReference type="Gene3D" id="3.40.50.2300">
    <property type="match status" value="1"/>
</dbReference>
<dbReference type="InterPro" id="IPR039420">
    <property type="entry name" value="WalR-like"/>
</dbReference>